<comment type="similarity">
    <text evidence="1 6">Belongs to the RNase PH family.</text>
</comment>
<dbReference type="PANTHER" id="PTHR11953:SF0">
    <property type="entry name" value="EXOSOME COMPLEX COMPONENT RRP41"/>
    <property type="match status" value="1"/>
</dbReference>
<keyword evidence="2 6" id="KW-0698">rRNA processing</keyword>
<comment type="subunit">
    <text evidence="6">Homohexameric ring arranged as a trimer of dimers.</text>
</comment>
<organism evidence="9 10">
    <name type="scientific">Kiritimatiella glycovorans</name>
    <dbReference type="NCBI Taxonomy" id="1307763"/>
    <lineage>
        <taxon>Bacteria</taxon>
        <taxon>Pseudomonadati</taxon>
        <taxon>Kiritimatiellota</taxon>
        <taxon>Kiritimatiellia</taxon>
        <taxon>Kiritimatiellales</taxon>
        <taxon>Kiritimatiellaceae</taxon>
        <taxon>Kiritimatiella</taxon>
    </lineage>
</organism>
<keyword evidence="6 9" id="KW-0808">Transferase</keyword>
<dbReference type="InterPro" id="IPR036345">
    <property type="entry name" value="ExoRNase_PH_dom2_sf"/>
</dbReference>
<dbReference type="GO" id="GO:0031125">
    <property type="term" value="P:rRNA 3'-end processing"/>
    <property type="evidence" value="ECO:0007669"/>
    <property type="project" value="UniProtKB-ARBA"/>
</dbReference>
<keyword evidence="4 6" id="KW-0819">tRNA processing</keyword>
<dbReference type="InterPro" id="IPR001247">
    <property type="entry name" value="ExoRNase_PH_dom1"/>
</dbReference>
<dbReference type="AlphaFoldDB" id="A0A0G3EED2"/>
<evidence type="ECO:0000256" key="3">
    <source>
        <dbReference type="ARBA" id="ARBA00022555"/>
    </source>
</evidence>
<dbReference type="PANTHER" id="PTHR11953">
    <property type="entry name" value="EXOSOME COMPLEX COMPONENT"/>
    <property type="match status" value="1"/>
</dbReference>
<dbReference type="GO" id="GO:0016075">
    <property type="term" value="P:rRNA catabolic process"/>
    <property type="evidence" value="ECO:0007669"/>
    <property type="project" value="UniProtKB-UniRule"/>
</dbReference>
<dbReference type="InterPro" id="IPR002381">
    <property type="entry name" value="RNase_PH_bac-type"/>
</dbReference>
<gene>
    <name evidence="6 9" type="primary">rph</name>
    <name evidence="9" type="ORF">L21SP4_01442</name>
</gene>
<evidence type="ECO:0000313" key="9">
    <source>
        <dbReference type="EMBL" id="AKJ64688.1"/>
    </source>
</evidence>
<evidence type="ECO:0000256" key="4">
    <source>
        <dbReference type="ARBA" id="ARBA00022694"/>
    </source>
</evidence>
<dbReference type="InterPro" id="IPR018336">
    <property type="entry name" value="RNase_PH_CS"/>
</dbReference>
<dbReference type="PATRIC" id="fig|1609981.3.peg.1497"/>
<dbReference type="SUPFAM" id="SSF54211">
    <property type="entry name" value="Ribosomal protein S5 domain 2-like"/>
    <property type="match status" value="1"/>
</dbReference>
<reference evidence="10" key="1">
    <citation type="submission" date="2015-02" db="EMBL/GenBank/DDBJ databases">
        <title>Description and complete genome sequence of the first cultured representative of the subdivision 5 of the Verrucomicrobia phylum.</title>
        <authorList>
            <person name="Spring S."/>
            <person name="Bunk B."/>
            <person name="Sproer C."/>
            <person name="Klenk H.-P."/>
        </authorList>
    </citation>
    <scope>NUCLEOTIDE SEQUENCE [LARGE SCALE GENOMIC DNA]</scope>
    <source>
        <strain evidence="10">L21-Fru-AB</strain>
    </source>
</reference>
<feature type="domain" description="Exoribonuclease phosphorolytic" evidence="8">
    <location>
        <begin position="177"/>
        <end position="243"/>
    </location>
</feature>
<keyword evidence="6 9" id="KW-0548">Nucleotidyltransferase</keyword>
<dbReference type="RefSeq" id="WP_052881992.1">
    <property type="nucleotide sequence ID" value="NZ_CP010904.1"/>
</dbReference>
<dbReference type="EMBL" id="CP010904">
    <property type="protein sequence ID" value="AKJ64688.1"/>
    <property type="molecule type" value="Genomic_DNA"/>
</dbReference>
<dbReference type="HAMAP" id="MF_00564">
    <property type="entry name" value="RNase_PH"/>
    <property type="match status" value="1"/>
</dbReference>
<dbReference type="GO" id="GO:0008033">
    <property type="term" value="P:tRNA processing"/>
    <property type="evidence" value="ECO:0007669"/>
    <property type="project" value="UniProtKB-UniRule"/>
</dbReference>
<dbReference type="Proteomes" id="UP000035268">
    <property type="component" value="Chromosome"/>
</dbReference>
<evidence type="ECO:0000256" key="2">
    <source>
        <dbReference type="ARBA" id="ARBA00022552"/>
    </source>
</evidence>
<dbReference type="FunFam" id="3.30.230.70:FF:000003">
    <property type="entry name" value="Ribonuclease PH"/>
    <property type="match status" value="1"/>
</dbReference>
<reference evidence="9 10" key="2">
    <citation type="journal article" date="2016" name="ISME J.">
        <title>Characterization of the first cultured representative of Verrucomicrobia subdivision 5 indicates the proposal of a novel phylum.</title>
        <authorList>
            <person name="Spring S."/>
            <person name="Bunk B."/>
            <person name="Sproer C."/>
            <person name="Schumann P."/>
            <person name="Rohde M."/>
            <person name="Tindall B.J."/>
            <person name="Klenk H.P."/>
        </authorList>
    </citation>
    <scope>NUCLEOTIDE SEQUENCE [LARGE SCALE GENOMIC DNA]</scope>
    <source>
        <strain evidence="9 10">L21-Fru-AB</strain>
    </source>
</reference>
<dbReference type="GO" id="GO:0009022">
    <property type="term" value="F:tRNA nucleotidyltransferase activity"/>
    <property type="evidence" value="ECO:0007669"/>
    <property type="project" value="UniProtKB-UniRule"/>
</dbReference>
<evidence type="ECO:0000313" key="10">
    <source>
        <dbReference type="Proteomes" id="UP000035268"/>
    </source>
</evidence>
<comment type="function">
    <text evidence="6">Phosphorolytic 3'-5' exoribonuclease that plays an important role in tRNA 3'-end maturation. Removes nucleotide residues following the 3'-CCA terminus of tRNAs; can also add nucleotides to the ends of RNA molecules by using nucleoside diphosphates as substrates, but this may not be physiologically important. Probably plays a role in initiation of 16S rRNA degradation (leading to ribosome degradation) during starvation.</text>
</comment>
<dbReference type="EC" id="2.7.7.56" evidence="6"/>
<name>A0A0G3EED2_9BACT</name>
<feature type="domain" description="Exoribonuclease phosphorolytic" evidence="7">
    <location>
        <begin position="27"/>
        <end position="159"/>
    </location>
</feature>
<evidence type="ECO:0000256" key="1">
    <source>
        <dbReference type="ARBA" id="ARBA00006678"/>
    </source>
</evidence>
<evidence type="ECO:0000259" key="7">
    <source>
        <dbReference type="Pfam" id="PF01138"/>
    </source>
</evidence>
<dbReference type="InterPro" id="IPR027408">
    <property type="entry name" value="PNPase/RNase_PH_dom_sf"/>
</dbReference>
<dbReference type="Pfam" id="PF01138">
    <property type="entry name" value="RNase_PH"/>
    <property type="match status" value="1"/>
</dbReference>
<dbReference type="NCBIfam" id="TIGR01966">
    <property type="entry name" value="RNasePH"/>
    <property type="match status" value="1"/>
</dbReference>
<dbReference type="STRING" id="1307763.L21SP4_01442"/>
<feature type="binding site" evidence="6">
    <location>
        <position position="105"/>
    </location>
    <ligand>
        <name>phosphate</name>
        <dbReference type="ChEBI" id="CHEBI:43474"/>
        <note>substrate</note>
    </ligand>
</feature>
<keyword evidence="3 6" id="KW-0820">tRNA-binding</keyword>
<dbReference type="InterPro" id="IPR050080">
    <property type="entry name" value="RNase_PH"/>
</dbReference>
<keyword evidence="10" id="KW-1185">Reference proteome</keyword>
<dbReference type="SUPFAM" id="SSF55666">
    <property type="entry name" value="Ribonuclease PH domain 2-like"/>
    <property type="match status" value="1"/>
</dbReference>
<dbReference type="KEGG" id="vbl:L21SP4_01442"/>
<dbReference type="Gene3D" id="3.30.230.70">
    <property type="entry name" value="GHMP Kinase, N-terminal domain"/>
    <property type="match status" value="1"/>
</dbReference>
<evidence type="ECO:0000256" key="5">
    <source>
        <dbReference type="ARBA" id="ARBA00022884"/>
    </source>
</evidence>
<evidence type="ECO:0000259" key="8">
    <source>
        <dbReference type="Pfam" id="PF03725"/>
    </source>
</evidence>
<dbReference type="GO" id="GO:0000175">
    <property type="term" value="F:3'-5'-RNA exonuclease activity"/>
    <property type="evidence" value="ECO:0007669"/>
    <property type="project" value="UniProtKB-UniRule"/>
</dbReference>
<protein>
    <recommendedName>
        <fullName evidence="6">Ribonuclease PH</fullName>
        <shortName evidence="6">RNase PH</shortName>
        <ecNumber evidence="6">2.7.7.56</ecNumber>
    </recommendedName>
    <alternativeName>
        <fullName evidence="6">tRNA nucleotidyltransferase</fullName>
    </alternativeName>
</protein>
<dbReference type="InterPro" id="IPR020568">
    <property type="entry name" value="Ribosomal_Su5_D2-typ_SF"/>
</dbReference>
<keyword evidence="5" id="KW-0694">RNA-binding</keyword>
<dbReference type="OrthoDB" id="9807456at2"/>
<dbReference type="Pfam" id="PF03725">
    <property type="entry name" value="RNase_PH_C"/>
    <property type="match status" value="1"/>
</dbReference>
<dbReference type="CDD" id="cd11362">
    <property type="entry name" value="RNase_PH_bact"/>
    <property type="match status" value="1"/>
</dbReference>
<evidence type="ECO:0000256" key="6">
    <source>
        <dbReference type="HAMAP-Rule" id="MF_00564"/>
    </source>
</evidence>
<dbReference type="PROSITE" id="PS01277">
    <property type="entry name" value="RIBONUCLEASE_PH"/>
    <property type="match status" value="1"/>
</dbReference>
<dbReference type="InterPro" id="IPR015847">
    <property type="entry name" value="ExoRNase_PH_dom2"/>
</dbReference>
<feature type="binding site" evidence="6">
    <location>
        <begin position="143"/>
        <end position="145"/>
    </location>
    <ligand>
        <name>phosphate</name>
        <dbReference type="ChEBI" id="CHEBI:43474"/>
        <note>substrate</note>
    </ligand>
</feature>
<dbReference type="GO" id="GO:0000049">
    <property type="term" value="F:tRNA binding"/>
    <property type="evidence" value="ECO:0007669"/>
    <property type="project" value="UniProtKB-UniRule"/>
</dbReference>
<accession>A0A0G3EED2</accession>
<sequence>MKGFEELDKDELELPPYEREDGRAADELRTVAIEPGFIRSARGSVLIAMGNTRVICTASVDESVPGWMRAQNVPGGWLTAEYGMLPAATADRNRREVSAGKPGGRTMEIQRLIGRALRAVVDLEKLGRRQIYLDCDVIQADGGTRTASITGAYVALRLAVNHMRNTGLIKENPISEPLAAVSVGVVEKTPLLDLCYVEDSAAEVDMNVVMTASGKFIELQGTAEERPFSRDQLDAMLGLAEKGIGELLELQESVISASG</sequence>
<comment type="catalytic activity">
    <reaction evidence="6">
        <text>tRNA(n+1) + phosphate = tRNA(n) + a ribonucleoside 5'-diphosphate</text>
        <dbReference type="Rhea" id="RHEA:10628"/>
        <dbReference type="Rhea" id="RHEA-COMP:17343"/>
        <dbReference type="Rhea" id="RHEA-COMP:17344"/>
        <dbReference type="ChEBI" id="CHEBI:43474"/>
        <dbReference type="ChEBI" id="CHEBI:57930"/>
        <dbReference type="ChEBI" id="CHEBI:173114"/>
        <dbReference type="EC" id="2.7.7.56"/>
    </reaction>
</comment>
<proteinExistence type="inferred from homology"/>